<proteinExistence type="predicted"/>
<evidence type="ECO:0000313" key="1">
    <source>
        <dbReference type="EMBL" id="QUC08718.1"/>
    </source>
</evidence>
<name>A0ABX7Y773_9ACTN</name>
<accession>A0ABX7Y773</accession>
<dbReference type="Proteomes" id="UP000678513">
    <property type="component" value="Chromosome"/>
</dbReference>
<dbReference type="EMBL" id="CP072384">
    <property type="protein sequence ID" value="QUC08718.1"/>
    <property type="molecule type" value="Genomic_DNA"/>
</dbReference>
<evidence type="ECO:0000313" key="2">
    <source>
        <dbReference type="Proteomes" id="UP000678513"/>
    </source>
</evidence>
<reference evidence="1 2" key="1">
    <citation type="submission" date="2021-03" db="EMBL/GenBank/DDBJ databases">
        <title>Human Oral Microbial Genomes.</title>
        <authorList>
            <person name="Johnston C.D."/>
            <person name="Chen T."/>
            <person name="Dewhirst F.E."/>
        </authorList>
    </citation>
    <scope>NUCLEOTIDE SEQUENCE [LARGE SCALE GENOMIC DNA]</scope>
    <source>
        <strain evidence="1 2">DSMZ 100122</strain>
    </source>
</reference>
<keyword evidence="2" id="KW-1185">Reference proteome</keyword>
<organism evidence="1 2">
    <name type="scientific">Arachnia rubra</name>
    <dbReference type="NCBI Taxonomy" id="1547448"/>
    <lineage>
        <taxon>Bacteria</taxon>
        <taxon>Bacillati</taxon>
        <taxon>Actinomycetota</taxon>
        <taxon>Actinomycetes</taxon>
        <taxon>Propionibacteriales</taxon>
        <taxon>Propionibacteriaceae</taxon>
        <taxon>Arachnia</taxon>
    </lineage>
</organism>
<sequence length="113" mass="12577">MNASAPRSFADLIPYSTPESLDDLHGPTSGVIRVSSHINTAPEPTYNLDKASGLWTAYSAIVRDGYPEEQAALLDRATLIRLWPDLNLPKRCRDLWTAKFAELRELPLRTVAV</sequence>
<dbReference type="RefSeq" id="WP_212325135.1">
    <property type="nucleotide sequence ID" value="NZ_AP024463.1"/>
</dbReference>
<evidence type="ECO:0008006" key="3">
    <source>
        <dbReference type="Google" id="ProtNLM"/>
    </source>
</evidence>
<gene>
    <name evidence="1" type="ORF">J5A65_02950</name>
</gene>
<protein>
    <recommendedName>
        <fullName evidence="3">Transcriptional regulator</fullName>
    </recommendedName>
</protein>